<name>A0ABW3HGK8_9GAMM</name>
<evidence type="ECO:0000256" key="4">
    <source>
        <dbReference type="ARBA" id="ARBA00013297"/>
    </source>
</evidence>
<dbReference type="PANTHER" id="PTHR11839">
    <property type="entry name" value="UDP/ADP-SUGAR PYROPHOSPHATASE"/>
    <property type="match status" value="1"/>
</dbReference>
<dbReference type="SUPFAM" id="SSF55811">
    <property type="entry name" value="Nudix"/>
    <property type="match status" value="1"/>
</dbReference>
<keyword evidence="5" id="KW-0479">Metal-binding</keyword>
<evidence type="ECO:0000313" key="14">
    <source>
        <dbReference type="EMBL" id="MFD0950330.1"/>
    </source>
</evidence>
<dbReference type="NCBIfam" id="TIGR00052">
    <property type="entry name" value="nudix-type nucleoside diphosphatase, YffH/AdpP family"/>
    <property type="match status" value="1"/>
</dbReference>
<comment type="function">
    <text evidence="8">Acts on ADP-mannose and ADP-glucose as well as ADP-ribose. Prevents glycogen biosynthesis. The reaction catalyzed by this enzyme is a limiting step of the gluconeogenic process.</text>
</comment>
<sequence length="204" mass="22720">MNHGESESGDIEVIQRDTVFQGFYRLDRVRLKHRQFDGSMGPEISRELFVRPHAVGVLVIDPETSELLLIEQFRVGAMADKYPWQIEVVAGLVEPGESLEAVAIRETVEEAGVAISELEKVFEFMPSAGGSDERFTLFVAPANLSRAGGVHGVVEEGENIRVTVVSLNQALQWLAQGRINNAPCMLAVQWYAANRDRLKKKWGK</sequence>
<comment type="catalytic activity">
    <reaction evidence="12">
        <text>ADP-D-ribose + H2O = D-ribose 5-phosphate + AMP + 2 H(+)</text>
        <dbReference type="Rhea" id="RHEA:10412"/>
        <dbReference type="ChEBI" id="CHEBI:15377"/>
        <dbReference type="ChEBI" id="CHEBI:15378"/>
        <dbReference type="ChEBI" id="CHEBI:57967"/>
        <dbReference type="ChEBI" id="CHEBI:78346"/>
        <dbReference type="ChEBI" id="CHEBI:456215"/>
        <dbReference type="EC" id="3.6.1.13"/>
    </reaction>
</comment>
<dbReference type="RefSeq" id="WP_340675444.1">
    <property type="nucleotide sequence ID" value="NZ_JBHTIT010000001.1"/>
</dbReference>
<evidence type="ECO:0000256" key="7">
    <source>
        <dbReference type="ARBA" id="ARBA00022842"/>
    </source>
</evidence>
<evidence type="ECO:0000256" key="10">
    <source>
        <dbReference type="ARBA" id="ARBA00030308"/>
    </source>
</evidence>
<evidence type="ECO:0000256" key="3">
    <source>
        <dbReference type="ARBA" id="ARBA00012453"/>
    </source>
</evidence>
<dbReference type="Pfam" id="PF00293">
    <property type="entry name" value="NUDIX"/>
    <property type="match status" value="1"/>
</dbReference>
<reference evidence="15" key="1">
    <citation type="journal article" date="2019" name="Int. J. Syst. Evol. Microbiol.">
        <title>The Global Catalogue of Microorganisms (GCM) 10K type strain sequencing project: providing services to taxonomists for standard genome sequencing and annotation.</title>
        <authorList>
            <consortium name="The Broad Institute Genomics Platform"/>
            <consortium name="The Broad Institute Genome Sequencing Center for Infectious Disease"/>
            <person name="Wu L."/>
            <person name="Ma J."/>
        </authorList>
    </citation>
    <scope>NUCLEOTIDE SEQUENCE [LARGE SCALE GENOMIC DNA]</scope>
    <source>
        <strain evidence="15">CCUG 63419</strain>
    </source>
</reference>
<dbReference type="CDD" id="cd24155">
    <property type="entry name" value="NUDIX_ADPRase"/>
    <property type="match status" value="1"/>
</dbReference>
<dbReference type="InterPro" id="IPR020084">
    <property type="entry name" value="NUDIX_hydrolase_CS"/>
</dbReference>
<evidence type="ECO:0000256" key="11">
    <source>
        <dbReference type="ARBA" id="ARBA00033056"/>
    </source>
</evidence>
<protein>
    <recommendedName>
        <fullName evidence="4">ADP-ribose pyrophosphatase</fullName>
        <ecNumber evidence="3">3.6.1.13</ecNumber>
    </recommendedName>
    <alternativeName>
        <fullName evidence="9">ADP-ribose diphosphatase</fullName>
    </alternativeName>
    <alternativeName>
        <fullName evidence="11">ADP-ribose phosphohydrolase</fullName>
    </alternativeName>
    <alternativeName>
        <fullName evidence="10">Adenosine diphosphoribose pyrophosphatase</fullName>
    </alternativeName>
</protein>
<dbReference type="EMBL" id="JBHTIT010000001">
    <property type="protein sequence ID" value="MFD0950330.1"/>
    <property type="molecule type" value="Genomic_DNA"/>
</dbReference>
<comment type="caution">
    <text evidence="14">The sequence shown here is derived from an EMBL/GenBank/DDBJ whole genome shotgun (WGS) entry which is preliminary data.</text>
</comment>
<feature type="domain" description="Nudix hydrolase" evidence="13">
    <location>
        <begin position="50"/>
        <end position="187"/>
    </location>
</feature>
<keyword evidence="15" id="KW-1185">Reference proteome</keyword>
<keyword evidence="7" id="KW-0460">Magnesium</keyword>
<dbReference type="InterPro" id="IPR004385">
    <property type="entry name" value="NDP_pyrophosphatase"/>
</dbReference>
<gene>
    <name evidence="14" type="ORF">ACFQ0F_08015</name>
</gene>
<evidence type="ECO:0000313" key="15">
    <source>
        <dbReference type="Proteomes" id="UP001597044"/>
    </source>
</evidence>
<comment type="similarity">
    <text evidence="2">Belongs to the Nudix hydrolase family. NudF subfamily.</text>
</comment>
<dbReference type="PANTHER" id="PTHR11839:SF5">
    <property type="entry name" value="ADP-RIBOSE PYROPHOSPHATASE"/>
    <property type="match status" value="1"/>
</dbReference>
<comment type="cofactor">
    <cofactor evidence="1">
        <name>Mg(2+)</name>
        <dbReference type="ChEBI" id="CHEBI:18420"/>
    </cofactor>
</comment>
<evidence type="ECO:0000256" key="5">
    <source>
        <dbReference type="ARBA" id="ARBA00022723"/>
    </source>
</evidence>
<evidence type="ECO:0000256" key="2">
    <source>
        <dbReference type="ARBA" id="ARBA00007482"/>
    </source>
</evidence>
<accession>A0ABW3HGK8</accession>
<evidence type="ECO:0000256" key="1">
    <source>
        <dbReference type="ARBA" id="ARBA00001946"/>
    </source>
</evidence>
<proteinExistence type="inferred from homology"/>
<dbReference type="InterPro" id="IPR000086">
    <property type="entry name" value="NUDIX_hydrolase_dom"/>
</dbReference>
<dbReference type="Gene3D" id="3.90.79.10">
    <property type="entry name" value="Nucleoside Triphosphate Pyrophosphohydrolase"/>
    <property type="match status" value="1"/>
</dbReference>
<dbReference type="PROSITE" id="PS51462">
    <property type="entry name" value="NUDIX"/>
    <property type="match status" value="1"/>
</dbReference>
<dbReference type="PROSITE" id="PS00893">
    <property type="entry name" value="NUDIX_BOX"/>
    <property type="match status" value="1"/>
</dbReference>
<evidence type="ECO:0000259" key="13">
    <source>
        <dbReference type="PROSITE" id="PS51462"/>
    </source>
</evidence>
<evidence type="ECO:0000256" key="6">
    <source>
        <dbReference type="ARBA" id="ARBA00022801"/>
    </source>
</evidence>
<organism evidence="14 15">
    <name type="scientific">Paraperlucidibaca wandonensis</name>
    <dbReference type="NCBI Taxonomy" id="1268273"/>
    <lineage>
        <taxon>Bacteria</taxon>
        <taxon>Pseudomonadati</taxon>
        <taxon>Pseudomonadota</taxon>
        <taxon>Gammaproteobacteria</taxon>
        <taxon>Moraxellales</taxon>
        <taxon>Moraxellaceae</taxon>
        <taxon>Paraperlucidibaca</taxon>
    </lineage>
</organism>
<dbReference type="Proteomes" id="UP001597044">
    <property type="component" value="Unassembled WGS sequence"/>
</dbReference>
<evidence type="ECO:0000256" key="12">
    <source>
        <dbReference type="ARBA" id="ARBA00049546"/>
    </source>
</evidence>
<evidence type="ECO:0000256" key="9">
    <source>
        <dbReference type="ARBA" id="ARBA00030162"/>
    </source>
</evidence>
<evidence type="ECO:0000256" key="8">
    <source>
        <dbReference type="ARBA" id="ARBA00025164"/>
    </source>
</evidence>
<dbReference type="EC" id="3.6.1.13" evidence="3"/>
<keyword evidence="6" id="KW-0378">Hydrolase</keyword>
<dbReference type="InterPro" id="IPR015797">
    <property type="entry name" value="NUDIX_hydrolase-like_dom_sf"/>
</dbReference>